<accession>A0AAV4G661</accession>
<protein>
    <submittedName>
        <fullName evidence="2">Uncharacterized protein</fullName>
    </submittedName>
</protein>
<evidence type="ECO:0000313" key="3">
    <source>
        <dbReference type="Proteomes" id="UP000762676"/>
    </source>
</evidence>
<evidence type="ECO:0000256" key="1">
    <source>
        <dbReference type="SAM" id="MobiDB-lite"/>
    </source>
</evidence>
<feature type="region of interest" description="Disordered" evidence="1">
    <location>
        <begin position="71"/>
        <end position="115"/>
    </location>
</feature>
<reference evidence="2 3" key="1">
    <citation type="journal article" date="2021" name="Elife">
        <title>Chloroplast acquisition without the gene transfer in kleptoplastic sea slugs, Plakobranchus ocellatus.</title>
        <authorList>
            <person name="Maeda T."/>
            <person name="Takahashi S."/>
            <person name="Yoshida T."/>
            <person name="Shimamura S."/>
            <person name="Takaki Y."/>
            <person name="Nagai Y."/>
            <person name="Toyoda A."/>
            <person name="Suzuki Y."/>
            <person name="Arimoto A."/>
            <person name="Ishii H."/>
            <person name="Satoh N."/>
            <person name="Nishiyama T."/>
            <person name="Hasebe M."/>
            <person name="Maruyama T."/>
            <person name="Minagawa J."/>
            <person name="Obokata J."/>
            <person name="Shigenobu S."/>
        </authorList>
    </citation>
    <scope>NUCLEOTIDE SEQUENCE [LARGE SCALE GENOMIC DNA]</scope>
</reference>
<name>A0AAV4G661_9GAST</name>
<gene>
    <name evidence="2" type="ORF">ElyMa_000582500</name>
</gene>
<proteinExistence type="predicted"/>
<sequence>MEVKVASETYQDHLKLHLQDYIKTSNQVLAYINATGKNCYKHRLEVMVALQFKRPELGESASVVKLVAGGPARETRPVATGRDGESGGTRGSQNLLRGTPRKACAMNINDGDNSV</sequence>
<keyword evidence="3" id="KW-1185">Reference proteome</keyword>
<evidence type="ECO:0000313" key="2">
    <source>
        <dbReference type="EMBL" id="GFR80478.1"/>
    </source>
</evidence>
<comment type="caution">
    <text evidence="2">The sequence shown here is derived from an EMBL/GenBank/DDBJ whole genome shotgun (WGS) entry which is preliminary data.</text>
</comment>
<dbReference type="AlphaFoldDB" id="A0AAV4G661"/>
<organism evidence="2 3">
    <name type="scientific">Elysia marginata</name>
    <dbReference type="NCBI Taxonomy" id="1093978"/>
    <lineage>
        <taxon>Eukaryota</taxon>
        <taxon>Metazoa</taxon>
        <taxon>Spiralia</taxon>
        <taxon>Lophotrochozoa</taxon>
        <taxon>Mollusca</taxon>
        <taxon>Gastropoda</taxon>
        <taxon>Heterobranchia</taxon>
        <taxon>Euthyneura</taxon>
        <taxon>Panpulmonata</taxon>
        <taxon>Sacoglossa</taxon>
        <taxon>Placobranchoidea</taxon>
        <taxon>Plakobranchidae</taxon>
        <taxon>Elysia</taxon>
    </lineage>
</organism>
<dbReference type="Proteomes" id="UP000762676">
    <property type="component" value="Unassembled WGS sequence"/>
</dbReference>
<dbReference type="EMBL" id="BMAT01001134">
    <property type="protein sequence ID" value="GFR80478.1"/>
    <property type="molecule type" value="Genomic_DNA"/>
</dbReference>